<comment type="caution">
    <text evidence="2">The sequence shown here is derived from an EMBL/GenBank/DDBJ whole genome shotgun (WGS) entry which is preliminary data.</text>
</comment>
<evidence type="ECO:0000313" key="2">
    <source>
        <dbReference type="EMBL" id="MPL92805.1"/>
    </source>
</evidence>
<proteinExistence type="predicted"/>
<organism evidence="2">
    <name type="scientific">bioreactor metagenome</name>
    <dbReference type="NCBI Taxonomy" id="1076179"/>
    <lineage>
        <taxon>unclassified sequences</taxon>
        <taxon>metagenomes</taxon>
        <taxon>ecological metagenomes</taxon>
    </lineage>
</organism>
<name>A0A644VNA7_9ZZZZ</name>
<sequence length="42" mass="4849">MDNKNKMRISDYVVNGMIFIAIALLSYLFIFIWGGSSTFNTR</sequence>
<reference evidence="2" key="1">
    <citation type="submission" date="2019-08" db="EMBL/GenBank/DDBJ databases">
        <authorList>
            <person name="Kucharzyk K."/>
            <person name="Murdoch R.W."/>
            <person name="Higgins S."/>
            <person name="Loffler F."/>
        </authorList>
    </citation>
    <scope>NUCLEOTIDE SEQUENCE</scope>
</reference>
<keyword evidence="1" id="KW-0812">Transmembrane</keyword>
<protein>
    <submittedName>
        <fullName evidence="2">Uncharacterized protein</fullName>
    </submittedName>
</protein>
<keyword evidence="1" id="KW-1133">Transmembrane helix</keyword>
<feature type="transmembrane region" description="Helical" evidence="1">
    <location>
        <begin position="12"/>
        <end position="33"/>
    </location>
</feature>
<dbReference type="EMBL" id="VSSQ01000371">
    <property type="protein sequence ID" value="MPL92805.1"/>
    <property type="molecule type" value="Genomic_DNA"/>
</dbReference>
<accession>A0A644VNA7</accession>
<evidence type="ECO:0000256" key="1">
    <source>
        <dbReference type="SAM" id="Phobius"/>
    </source>
</evidence>
<dbReference type="AlphaFoldDB" id="A0A644VNA7"/>
<keyword evidence="1" id="KW-0472">Membrane</keyword>
<gene>
    <name evidence="2" type="ORF">SDC9_38919</name>
</gene>